<dbReference type="InterPro" id="IPR018948">
    <property type="entry name" value="GTP-bd_TrmE_N"/>
</dbReference>
<dbReference type="HAMAP" id="MF_00379">
    <property type="entry name" value="GTPase_MnmE"/>
    <property type="match status" value="1"/>
</dbReference>
<dbReference type="Pfam" id="PF12631">
    <property type="entry name" value="MnmE_helical"/>
    <property type="match status" value="1"/>
</dbReference>
<name>A0AAV8YPH9_9CUCU</name>
<dbReference type="GO" id="GO:0003924">
    <property type="term" value="F:GTPase activity"/>
    <property type="evidence" value="ECO:0007669"/>
    <property type="project" value="InterPro"/>
</dbReference>
<keyword evidence="10" id="KW-1185">Reference proteome</keyword>
<dbReference type="SUPFAM" id="SSF103025">
    <property type="entry name" value="Folate-binding domain"/>
    <property type="match status" value="1"/>
</dbReference>
<dbReference type="PANTHER" id="PTHR42714:SF2">
    <property type="entry name" value="TRNA MODIFICATION GTPASE GTPBP3, MITOCHONDRIAL"/>
    <property type="match status" value="1"/>
</dbReference>
<comment type="similarity">
    <text evidence="2">Belongs to the TRAFAC class TrmE-Era-EngA-EngB-Septin-like GTPase superfamily. TrmE GTPase family.</text>
</comment>
<evidence type="ECO:0000313" key="10">
    <source>
        <dbReference type="Proteomes" id="UP001162162"/>
    </source>
</evidence>
<feature type="domain" description="G" evidence="6">
    <location>
        <begin position="242"/>
        <end position="342"/>
    </location>
</feature>
<proteinExistence type="inferred from homology"/>
<dbReference type="GO" id="GO:0005525">
    <property type="term" value="F:GTP binding"/>
    <property type="evidence" value="ECO:0007669"/>
    <property type="project" value="UniProtKB-KW"/>
</dbReference>
<evidence type="ECO:0000256" key="5">
    <source>
        <dbReference type="ARBA" id="ARBA00023134"/>
    </source>
</evidence>
<comment type="caution">
    <text evidence="9">The sequence shown here is derived from an EMBL/GenBank/DDBJ whole genome shotgun (WGS) entry which is preliminary data.</text>
</comment>
<feature type="domain" description="MnmE helical" evidence="8">
    <location>
        <begin position="154"/>
        <end position="496"/>
    </location>
</feature>
<dbReference type="InterPro" id="IPR004520">
    <property type="entry name" value="GTPase_MnmE"/>
</dbReference>
<dbReference type="InterPro" id="IPR027417">
    <property type="entry name" value="P-loop_NTPase"/>
</dbReference>
<evidence type="ECO:0000256" key="1">
    <source>
        <dbReference type="ARBA" id="ARBA00004173"/>
    </source>
</evidence>
<dbReference type="CDD" id="cd04164">
    <property type="entry name" value="trmE"/>
    <property type="match status" value="1"/>
</dbReference>
<dbReference type="InterPro" id="IPR025867">
    <property type="entry name" value="MnmE_helical"/>
</dbReference>
<evidence type="ECO:0000313" key="9">
    <source>
        <dbReference type="EMBL" id="KAJ8953595.1"/>
    </source>
</evidence>
<sequence>MILKFNCSVAKLCKSLGVFNFCTLQSIRSLSSDTVFALSSGQGKCGVAVIRISGPHASNALKLVTKLQELPKPRTALLKSIVHPVTQEVLDKGLVLWFPGPKSFTGEDSFELQVHGGLAVINAVLNALGSVPKLRLAEPGEFSRRAFQNAKLDLTEVEGLADLLQAETELQRKQAFLQTQGSLSKLYNRWKSALVRCVARIEAQIDFEETDTLELDLLKDAAKEVKRLADEIEKHLSDGREPNVGKSSLLNVICQRPAAIVTPLEGTTRDVLEVTLNIDGYPLVLADTAGLRSKTDDIIEKEGISRALQLYKDSDLLLLIADAEKYLKWRDTNPSQTFSSYVKQYADKLNLSGLINHQIENFEQLFNKHCIVVLNKTDLGDVGGHVEEENVVEISCKTKHGISDLVRNIAQKLKLLCGDPSHEHPSMNQMRHRQHLTDCLTCLRQFLIEVPCDSAVNSPDLVLSAEYLRKALRHLGKLVGTVTTDQLLDVIFRDFCIGK</sequence>
<dbReference type="GO" id="GO:0002098">
    <property type="term" value="P:tRNA wobble uridine modification"/>
    <property type="evidence" value="ECO:0007669"/>
    <property type="project" value="TreeGrafter"/>
</dbReference>
<dbReference type="Gene3D" id="3.40.50.300">
    <property type="entry name" value="P-loop containing nucleotide triphosphate hydrolases"/>
    <property type="match status" value="1"/>
</dbReference>
<dbReference type="InterPro" id="IPR027368">
    <property type="entry name" value="MnmE_dom2"/>
</dbReference>
<evidence type="ECO:0000259" key="7">
    <source>
        <dbReference type="Pfam" id="PF10396"/>
    </source>
</evidence>
<dbReference type="EMBL" id="JAPWTK010000055">
    <property type="protein sequence ID" value="KAJ8953595.1"/>
    <property type="molecule type" value="Genomic_DNA"/>
</dbReference>
<dbReference type="Proteomes" id="UP001162162">
    <property type="component" value="Unassembled WGS sequence"/>
</dbReference>
<dbReference type="SUPFAM" id="SSF116878">
    <property type="entry name" value="TrmE connector domain"/>
    <property type="match status" value="1"/>
</dbReference>
<dbReference type="CDD" id="cd14858">
    <property type="entry name" value="TrmE_N"/>
    <property type="match status" value="1"/>
</dbReference>
<dbReference type="Pfam" id="PF10396">
    <property type="entry name" value="TrmE_N"/>
    <property type="match status" value="1"/>
</dbReference>
<dbReference type="InterPro" id="IPR031168">
    <property type="entry name" value="G_TrmE"/>
</dbReference>
<dbReference type="NCBIfam" id="NF003661">
    <property type="entry name" value="PRK05291.1-3"/>
    <property type="match status" value="1"/>
</dbReference>
<evidence type="ECO:0000259" key="6">
    <source>
        <dbReference type="Pfam" id="PF01926"/>
    </source>
</evidence>
<evidence type="ECO:0000259" key="8">
    <source>
        <dbReference type="Pfam" id="PF12631"/>
    </source>
</evidence>
<dbReference type="SUPFAM" id="SSF52540">
    <property type="entry name" value="P-loop containing nucleoside triphosphate hydrolases"/>
    <property type="match status" value="1"/>
</dbReference>
<gene>
    <name evidence="9" type="ORF">NQ318_003019</name>
</gene>
<dbReference type="GO" id="GO:0030488">
    <property type="term" value="P:tRNA methylation"/>
    <property type="evidence" value="ECO:0007669"/>
    <property type="project" value="TreeGrafter"/>
</dbReference>
<organism evidence="9 10">
    <name type="scientific">Aromia moschata</name>
    <dbReference type="NCBI Taxonomy" id="1265417"/>
    <lineage>
        <taxon>Eukaryota</taxon>
        <taxon>Metazoa</taxon>
        <taxon>Ecdysozoa</taxon>
        <taxon>Arthropoda</taxon>
        <taxon>Hexapoda</taxon>
        <taxon>Insecta</taxon>
        <taxon>Pterygota</taxon>
        <taxon>Neoptera</taxon>
        <taxon>Endopterygota</taxon>
        <taxon>Coleoptera</taxon>
        <taxon>Polyphaga</taxon>
        <taxon>Cucujiformia</taxon>
        <taxon>Chrysomeloidea</taxon>
        <taxon>Cerambycidae</taxon>
        <taxon>Cerambycinae</taxon>
        <taxon>Callichromatini</taxon>
        <taxon>Aromia</taxon>
    </lineage>
</organism>
<comment type="subcellular location">
    <subcellularLocation>
        <location evidence="1">Mitochondrion</location>
    </subcellularLocation>
</comment>
<keyword evidence="4" id="KW-0547">Nucleotide-binding</keyword>
<dbReference type="Gene3D" id="1.20.120.430">
    <property type="entry name" value="tRNA modification GTPase MnmE domain 2"/>
    <property type="match status" value="1"/>
</dbReference>
<reference evidence="9" key="1">
    <citation type="journal article" date="2023" name="Insect Mol. Biol.">
        <title>Genome sequencing provides insights into the evolution of gene families encoding plant cell wall-degrading enzymes in longhorned beetles.</title>
        <authorList>
            <person name="Shin N.R."/>
            <person name="Okamura Y."/>
            <person name="Kirsch R."/>
            <person name="Pauchet Y."/>
        </authorList>
    </citation>
    <scope>NUCLEOTIDE SEQUENCE</scope>
    <source>
        <strain evidence="9">AMC_N1</strain>
    </source>
</reference>
<dbReference type="PANTHER" id="PTHR42714">
    <property type="entry name" value="TRNA MODIFICATION GTPASE GTPBP3"/>
    <property type="match status" value="1"/>
</dbReference>
<dbReference type="FunFam" id="3.30.1360.120:FF:000007">
    <property type="entry name" value="tRNA modification GTPase GTPBP3, mitochondrial"/>
    <property type="match status" value="1"/>
</dbReference>
<dbReference type="Pfam" id="PF01926">
    <property type="entry name" value="MMR_HSR1"/>
    <property type="match status" value="1"/>
</dbReference>
<dbReference type="InterPro" id="IPR027266">
    <property type="entry name" value="TrmE/GcvT-like"/>
</dbReference>
<dbReference type="GO" id="GO:0005739">
    <property type="term" value="C:mitochondrion"/>
    <property type="evidence" value="ECO:0007669"/>
    <property type="project" value="UniProtKB-SubCell"/>
</dbReference>
<evidence type="ECO:0000256" key="4">
    <source>
        <dbReference type="ARBA" id="ARBA00022741"/>
    </source>
</evidence>
<evidence type="ECO:0000256" key="3">
    <source>
        <dbReference type="ARBA" id="ARBA00022694"/>
    </source>
</evidence>
<dbReference type="Gene3D" id="3.30.1360.120">
    <property type="entry name" value="Probable tRNA modification gtpase trme, domain 1"/>
    <property type="match status" value="1"/>
</dbReference>
<protein>
    <recommendedName>
        <fullName evidence="11">tRNA modification GTPase GTPBP3, mitochondrial</fullName>
    </recommendedName>
</protein>
<accession>A0AAV8YPH9</accession>
<dbReference type="InterPro" id="IPR006073">
    <property type="entry name" value="GTP-bd"/>
</dbReference>
<keyword evidence="3" id="KW-0819">tRNA processing</keyword>
<feature type="domain" description="GTP-binding protein TrmE N-terminal" evidence="7">
    <location>
        <begin position="34"/>
        <end position="151"/>
    </location>
</feature>
<keyword evidence="5" id="KW-0342">GTP-binding</keyword>
<evidence type="ECO:0008006" key="11">
    <source>
        <dbReference type="Google" id="ProtNLM"/>
    </source>
</evidence>
<evidence type="ECO:0000256" key="2">
    <source>
        <dbReference type="ARBA" id="ARBA00011043"/>
    </source>
</evidence>
<dbReference type="AlphaFoldDB" id="A0AAV8YPH9"/>